<dbReference type="PANTHER" id="PTHR46825:SF9">
    <property type="entry name" value="BETA-LACTAMASE-RELATED DOMAIN-CONTAINING PROTEIN"/>
    <property type="match status" value="1"/>
</dbReference>
<dbReference type="SUPFAM" id="SSF56601">
    <property type="entry name" value="beta-lactamase/transpeptidase-like"/>
    <property type="match status" value="1"/>
</dbReference>
<dbReference type="InterPro" id="IPR012338">
    <property type="entry name" value="Beta-lactam/transpept-like"/>
</dbReference>
<dbReference type="WBParaSite" id="HPLM_0000047101-mRNA-1">
    <property type="protein sequence ID" value="HPLM_0000047101-mRNA-1"/>
    <property type="gene ID" value="HPLM_0000047101"/>
</dbReference>
<gene>
    <name evidence="2" type="ORF">HPLM_LOCUS472</name>
</gene>
<reference evidence="2 3" key="2">
    <citation type="submission" date="2018-11" db="EMBL/GenBank/DDBJ databases">
        <authorList>
            <consortium name="Pathogen Informatics"/>
        </authorList>
    </citation>
    <scope>NUCLEOTIDE SEQUENCE [LARGE SCALE GENOMIC DNA]</scope>
    <source>
        <strain evidence="2 3">MHpl1</strain>
    </source>
</reference>
<dbReference type="Pfam" id="PF00144">
    <property type="entry name" value="Beta-lactamase"/>
    <property type="match status" value="1"/>
</dbReference>
<dbReference type="AlphaFoldDB" id="A0A0N4VT54"/>
<dbReference type="Gene3D" id="3.40.710.10">
    <property type="entry name" value="DD-peptidase/beta-lactamase superfamily"/>
    <property type="match status" value="1"/>
</dbReference>
<evidence type="ECO:0000313" key="4">
    <source>
        <dbReference type="WBParaSite" id="HPLM_0000047101-mRNA-1"/>
    </source>
</evidence>
<accession>A0A0N4VT54</accession>
<name>A0A0N4VT54_HAEPC</name>
<dbReference type="EMBL" id="UZAF01000331">
    <property type="protein sequence ID" value="VDO05488.1"/>
    <property type="molecule type" value="Genomic_DNA"/>
</dbReference>
<dbReference type="PANTHER" id="PTHR46825">
    <property type="entry name" value="D-ALANYL-D-ALANINE-CARBOXYPEPTIDASE/ENDOPEPTIDASE AMPH"/>
    <property type="match status" value="1"/>
</dbReference>
<evidence type="ECO:0000313" key="2">
    <source>
        <dbReference type="EMBL" id="VDO05488.1"/>
    </source>
</evidence>
<dbReference type="InterPro" id="IPR001466">
    <property type="entry name" value="Beta-lactam-related"/>
</dbReference>
<reference evidence="4" key="1">
    <citation type="submission" date="2017-02" db="UniProtKB">
        <authorList>
            <consortium name="WormBaseParasite"/>
        </authorList>
    </citation>
    <scope>IDENTIFICATION</scope>
</reference>
<organism evidence="4">
    <name type="scientific">Haemonchus placei</name>
    <name type="common">Barber's pole worm</name>
    <dbReference type="NCBI Taxonomy" id="6290"/>
    <lineage>
        <taxon>Eukaryota</taxon>
        <taxon>Metazoa</taxon>
        <taxon>Ecdysozoa</taxon>
        <taxon>Nematoda</taxon>
        <taxon>Chromadorea</taxon>
        <taxon>Rhabditida</taxon>
        <taxon>Rhabditina</taxon>
        <taxon>Rhabditomorpha</taxon>
        <taxon>Strongyloidea</taxon>
        <taxon>Trichostrongylidae</taxon>
        <taxon>Haemonchus</taxon>
    </lineage>
</organism>
<evidence type="ECO:0000259" key="1">
    <source>
        <dbReference type="Pfam" id="PF00144"/>
    </source>
</evidence>
<dbReference type="OrthoDB" id="5946976at2759"/>
<dbReference type="InterPro" id="IPR050491">
    <property type="entry name" value="AmpC-like"/>
</dbReference>
<sequence length="218" mass="24789">MCVSVRTVRPARVWVNRERLNGTALLEFYVRSYNPKFQPGTRYLYSNIAYVFLGKVIEQTTLSNYSAFISDVILKPHKIEAQIGDVEPIDSEVSYYSPDNANPYTYWSPAKLDAAAGWVMRAEEVARLFALLELHKYKWYWLLVQPSQGKRSYGRGVQLGDDGSLYHIGSLAGTEGIGYTRGETQVAILTNARGREQAQHTGWMERLCRLFAAHVFIP</sequence>
<dbReference type="OMA" id="THWMHRI"/>
<protein>
    <submittedName>
        <fullName evidence="4">Beta-lactamase domain-containing protein</fullName>
    </submittedName>
</protein>
<dbReference type="STRING" id="6290.A0A0N4VT54"/>
<feature type="domain" description="Beta-lactamase-related" evidence="1">
    <location>
        <begin position="29"/>
        <end position="203"/>
    </location>
</feature>
<evidence type="ECO:0000313" key="3">
    <source>
        <dbReference type="Proteomes" id="UP000268014"/>
    </source>
</evidence>
<keyword evidence="3" id="KW-1185">Reference proteome</keyword>
<proteinExistence type="predicted"/>
<dbReference type="Proteomes" id="UP000268014">
    <property type="component" value="Unassembled WGS sequence"/>
</dbReference>